<dbReference type="Gramene" id="Mp6g04710.1">
    <property type="protein sequence ID" value="Mp6g04710.1.cds1"/>
    <property type="gene ID" value="Mp6g04710"/>
</dbReference>
<evidence type="ECO:0000313" key="2">
    <source>
        <dbReference type="Proteomes" id="UP000244005"/>
    </source>
</evidence>
<organism evidence="1 2">
    <name type="scientific">Marchantia polymorpha</name>
    <name type="common">Common liverwort</name>
    <name type="synonym">Marchantia aquatica</name>
    <dbReference type="NCBI Taxonomy" id="3197"/>
    <lineage>
        <taxon>Eukaryota</taxon>
        <taxon>Viridiplantae</taxon>
        <taxon>Streptophyta</taxon>
        <taxon>Embryophyta</taxon>
        <taxon>Marchantiophyta</taxon>
        <taxon>Marchantiopsida</taxon>
        <taxon>Marchantiidae</taxon>
        <taxon>Marchantiales</taxon>
        <taxon>Marchantiaceae</taxon>
        <taxon>Marchantia</taxon>
    </lineage>
</organism>
<keyword evidence="2" id="KW-1185">Reference proteome</keyword>
<dbReference type="AlphaFoldDB" id="A0A2R6X5S8"/>
<dbReference type="Proteomes" id="UP000244005">
    <property type="component" value="Unassembled WGS sequence"/>
</dbReference>
<reference evidence="2" key="1">
    <citation type="journal article" date="2017" name="Cell">
        <title>Insights into land plant evolution garnered from the Marchantia polymorpha genome.</title>
        <authorList>
            <person name="Bowman J.L."/>
            <person name="Kohchi T."/>
            <person name="Yamato K.T."/>
            <person name="Jenkins J."/>
            <person name="Shu S."/>
            <person name="Ishizaki K."/>
            <person name="Yamaoka S."/>
            <person name="Nishihama R."/>
            <person name="Nakamura Y."/>
            <person name="Berger F."/>
            <person name="Adam C."/>
            <person name="Aki S.S."/>
            <person name="Althoff F."/>
            <person name="Araki T."/>
            <person name="Arteaga-Vazquez M.A."/>
            <person name="Balasubrmanian S."/>
            <person name="Barry K."/>
            <person name="Bauer D."/>
            <person name="Boehm C.R."/>
            <person name="Briginshaw L."/>
            <person name="Caballero-Perez J."/>
            <person name="Catarino B."/>
            <person name="Chen F."/>
            <person name="Chiyoda S."/>
            <person name="Chovatia M."/>
            <person name="Davies K.M."/>
            <person name="Delmans M."/>
            <person name="Demura T."/>
            <person name="Dierschke T."/>
            <person name="Dolan L."/>
            <person name="Dorantes-Acosta A.E."/>
            <person name="Eklund D.M."/>
            <person name="Florent S.N."/>
            <person name="Flores-Sandoval E."/>
            <person name="Fujiyama A."/>
            <person name="Fukuzawa H."/>
            <person name="Galik B."/>
            <person name="Grimanelli D."/>
            <person name="Grimwood J."/>
            <person name="Grossniklaus U."/>
            <person name="Hamada T."/>
            <person name="Haseloff J."/>
            <person name="Hetherington A.J."/>
            <person name="Higo A."/>
            <person name="Hirakawa Y."/>
            <person name="Hundley H.N."/>
            <person name="Ikeda Y."/>
            <person name="Inoue K."/>
            <person name="Inoue S.I."/>
            <person name="Ishida S."/>
            <person name="Jia Q."/>
            <person name="Kakita M."/>
            <person name="Kanazawa T."/>
            <person name="Kawai Y."/>
            <person name="Kawashima T."/>
            <person name="Kennedy M."/>
            <person name="Kinose K."/>
            <person name="Kinoshita T."/>
            <person name="Kohara Y."/>
            <person name="Koide E."/>
            <person name="Komatsu K."/>
            <person name="Kopischke S."/>
            <person name="Kubo M."/>
            <person name="Kyozuka J."/>
            <person name="Lagercrantz U."/>
            <person name="Lin S.S."/>
            <person name="Lindquist E."/>
            <person name="Lipzen A.M."/>
            <person name="Lu C.W."/>
            <person name="De Luna E."/>
            <person name="Martienssen R.A."/>
            <person name="Minamino N."/>
            <person name="Mizutani M."/>
            <person name="Mizutani M."/>
            <person name="Mochizuki N."/>
            <person name="Monte I."/>
            <person name="Mosher R."/>
            <person name="Nagasaki H."/>
            <person name="Nakagami H."/>
            <person name="Naramoto S."/>
            <person name="Nishitani K."/>
            <person name="Ohtani M."/>
            <person name="Okamoto T."/>
            <person name="Okumura M."/>
            <person name="Phillips J."/>
            <person name="Pollak B."/>
            <person name="Reinders A."/>
            <person name="Rovekamp M."/>
            <person name="Sano R."/>
            <person name="Sawa S."/>
            <person name="Schmid M.W."/>
            <person name="Shirakawa M."/>
            <person name="Solano R."/>
            <person name="Spunde A."/>
            <person name="Suetsugu N."/>
            <person name="Sugano S."/>
            <person name="Sugiyama A."/>
            <person name="Sun R."/>
            <person name="Suzuki Y."/>
            <person name="Takenaka M."/>
            <person name="Takezawa D."/>
            <person name="Tomogane H."/>
            <person name="Tsuzuki M."/>
            <person name="Ueda T."/>
            <person name="Umeda M."/>
            <person name="Ward J.M."/>
            <person name="Watanabe Y."/>
            <person name="Yazaki K."/>
            <person name="Yokoyama R."/>
            <person name="Yoshitake Y."/>
            <person name="Yotsui I."/>
            <person name="Zachgo S."/>
            <person name="Schmutz J."/>
        </authorList>
    </citation>
    <scope>NUCLEOTIDE SEQUENCE [LARGE SCALE GENOMIC DNA]</scope>
    <source>
        <strain evidence="2">Tak-1</strain>
    </source>
</reference>
<accession>A0A2R6X5S8</accession>
<evidence type="ECO:0000313" key="1">
    <source>
        <dbReference type="EMBL" id="PTQ41460.1"/>
    </source>
</evidence>
<gene>
    <name evidence="1" type="ORF">MARPO_0034s0047</name>
</gene>
<proteinExistence type="predicted"/>
<name>A0A2R6X5S8_MARPO</name>
<sequence length="77" mass="8811">MWSLSLNFISMISCTGSRSHLFTNLHDIRVESDNHLMYIQATSIKVTTFGVCRFLKNLEDTPIQVENTFVNSFGCYS</sequence>
<dbReference type="EMBL" id="KZ772706">
    <property type="protein sequence ID" value="PTQ41460.1"/>
    <property type="molecule type" value="Genomic_DNA"/>
</dbReference>
<protein>
    <submittedName>
        <fullName evidence="1">Uncharacterized protein</fullName>
    </submittedName>
</protein>